<gene>
    <name evidence="4" type="ORF">AZI98_11795</name>
</gene>
<dbReference type="GO" id="GO:0006508">
    <property type="term" value="P:proteolysis"/>
    <property type="evidence" value="ECO:0007669"/>
    <property type="project" value="UniProtKB-KW"/>
</dbReference>
<comment type="function">
    <text evidence="1">Probable aspartic protease that is responsible for the proteolytic cleavage of the RNA polymerase sigma E factor (SigE/spoIIGB) to yield the active peptide in the mother cell during sporulation. Responds to a signal from the forespore that is triggered by the extracellular signal protein SpoIIR.</text>
</comment>
<feature type="transmembrane region" description="Helical" evidence="3">
    <location>
        <begin position="39"/>
        <end position="59"/>
    </location>
</feature>
<evidence type="ECO:0000256" key="2">
    <source>
        <dbReference type="PIRSR" id="PIRSR018571-1"/>
    </source>
</evidence>
<evidence type="ECO:0000256" key="1">
    <source>
        <dbReference type="PIRNR" id="PIRNR018571"/>
    </source>
</evidence>
<evidence type="ECO:0000313" key="4">
    <source>
        <dbReference type="EMBL" id="KZN95753.1"/>
    </source>
</evidence>
<dbReference type="GO" id="GO:0005886">
    <property type="term" value="C:plasma membrane"/>
    <property type="evidence" value="ECO:0007669"/>
    <property type="project" value="UniProtKB-SubCell"/>
</dbReference>
<accession>A0A161XR21</accession>
<comment type="caution">
    <text evidence="4">The sequence shown here is derived from an EMBL/GenBank/DDBJ whole genome shotgun (WGS) entry which is preliminary data.</text>
</comment>
<dbReference type="EC" id="3.4.23.-" evidence="1"/>
<keyword evidence="5" id="KW-1185">Reference proteome</keyword>
<accession>A0A165X8S5</accession>
<sequence length="308" mass="35254">MTIYLDAIWLMNFCFDIMLLFLTAIILKRNIVWKKIMIASLIGSAIVILLFSPFAQLASRPESKLILSCVMVLYAFGFKKFRYFIENLLTFYFVTFAVGGGMLGTYYFFQVGFSFQNNMILTNGNGFGNPVSWLFIVVGFPIIWYFSRLRLEQVEAKKIHYDQIVDVSITMMEKKVTVKGLIDSGNQLYDPITKKPVMIAEAEKLMTVFPESMHQVISNRNPMEAVTAIEQKEWIGRLKIIPYRSVGQDLQLLLAVIADEVVIHTKEESLMLSRPLIGLNHSRLSSEDDYQCIIHPKMIQTGKQKDAS</sequence>
<dbReference type="NCBIfam" id="TIGR02854">
    <property type="entry name" value="spore_II_GA"/>
    <property type="match status" value="1"/>
</dbReference>
<dbReference type="EMBL" id="LWBR01000035">
    <property type="protein sequence ID" value="KZN95753.1"/>
    <property type="molecule type" value="Genomic_DNA"/>
</dbReference>
<dbReference type="AlphaFoldDB" id="A0A161XR21"/>
<dbReference type="GO" id="GO:0030436">
    <property type="term" value="P:asexual sporulation"/>
    <property type="evidence" value="ECO:0007669"/>
    <property type="project" value="InterPro"/>
</dbReference>
<proteinExistence type="inferred from homology"/>
<keyword evidence="1" id="KW-0378">Hydrolase</keyword>
<dbReference type="GeneID" id="301126540"/>
<dbReference type="PIRSF" id="PIRSF018571">
    <property type="entry name" value="SpoIIGA"/>
    <property type="match status" value="1"/>
</dbReference>
<evidence type="ECO:0000313" key="5">
    <source>
        <dbReference type="Proteomes" id="UP000076476"/>
    </source>
</evidence>
<feature type="transmembrane region" description="Helical" evidence="3">
    <location>
        <begin position="129"/>
        <end position="147"/>
    </location>
</feature>
<keyword evidence="1 3" id="KW-0472">Membrane</keyword>
<feature type="transmembrane region" description="Helical" evidence="3">
    <location>
        <begin position="6"/>
        <end position="27"/>
    </location>
</feature>
<dbReference type="GO" id="GO:0030435">
    <property type="term" value="P:sporulation resulting in formation of a cellular spore"/>
    <property type="evidence" value="ECO:0007669"/>
    <property type="project" value="UniProtKB-KW"/>
</dbReference>
<protein>
    <recommendedName>
        <fullName evidence="1">Sporulation sigma-E factor-processing peptidase</fullName>
        <ecNumber evidence="1">3.4.23.-</ecNumber>
    </recommendedName>
    <alternativeName>
        <fullName evidence="1">Membrane-associated aspartic protease</fullName>
    </alternativeName>
    <alternativeName>
        <fullName evidence="1">Stage II sporulation protein GA</fullName>
    </alternativeName>
</protein>
<keyword evidence="1" id="KW-0749">Sporulation</keyword>
<name>A0A161XR21_9BACI</name>
<dbReference type="OrthoDB" id="2690199at2"/>
<comment type="similarity">
    <text evidence="1">Belongs to the peptidase U4 family.</text>
</comment>
<dbReference type="Pfam" id="PF03419">
    <property type="entry name" value="Peptidase_U4"/>
    <property type="match status" value="1"/>
</dbReference>
<dbReference type="STRING" id="33936.AZI98_11795"/>
<keyword evidence="3" id="KW-0812">Transmembrane</keyword>
<evidence type="ECO:0000256" key="3">
    <source>
        <dbReference type="SAM" id="Phobius"/>
    </source>
</evidence>
<keyword evidence="1" id="KW-0645">Protease</keyword>
<keyword evidence="1" id="KW-0064">Aspartyl protease</keyword>
<dbReference type="RefSeq" id="WP_063388488.1">
    <property type="nucleotide sequence ID" value="NZ_LVHY01000001.1"/>
</dbReference>
<dbReference type="InterPro" id="IPR005081">
    <property type="entry name" value="SpoIIGA"/>
</dbReference>
<keyword evidence="3" id="KW-1133">Transmembrane helix</keyword>
<keyword evidence="1" id="KW-1003">Cell membrane</keyword>
<dbReference type="Proteomes" id="UP000076476">
    <property type="component" value="Unassembled WGS sequence"/>
</dbReference>
<comment type="subunit">
    <text evidence="1">Self-associates. Interacts with SigE. Interacts with SpoIIR.</text>
</comment>
<organism evidence="4 5">
    <name type="scientific">Aeribacillus pallidus</name>
    <dbReference type="NCBI Taxonomy" id="33936"/>
    <lineage>
        <taxon>Bacteria</taxon>
        <taxon>Bacillati</taxon>
        <taxon>Bacillota</taxon>
        <taxon>Bacilli</taxon>
        <taxon>Bacillales</taxon>
        <taxon>Bacillaceae</taxon>
        <taxon>Aeribacillus</taxon>
    </lineage>
</organism>
<comment type="subcellular location">
    <subcellularLocation>
        <location evidence="1">Cell membrane</location>
    </subcellularLocation>
</comment>
<feature type="active site" evidence="2">
    <location>
        <position position="183"/>
    </location>
</feature>
<feature type="transmembrane region" description="Helical" evidence="3">
    <location>
        <begin position="88"/>
        <end position="109"/>
    </location>
</feature>
<reference evidence="4 5" key="1">
    <citation type="submission" date="2016-04" db="EMBL/GenBank/DDBJ databases">
        <title>Draft genome sequence of Aeribacillus pallidus 8m3 from petroleum reservoir.</title>
        <authorList>
            <person name="Poltaraus A.B."/>
            <person name="Nazina T.N."/>
            <person name="Tourova T.P."/>
            <person name="Malakho S.M."/>
            <person name="Korshunova A.V."/>
            <person name="Sokolova D.S."/>
        </authorList>
    </citation>
    <scope>NUCLEOTIDE SEQUENCE [LARGE SCALE GENOMIC DNA]</scope>
    <source>
        <strain evidence="4 5">8m3</strain>
    </source>
</reference>
<dbReference type="GO" id="GO:0004190">
    <property type="term" value="F:aspartic-type endopeptidase activity"/>
    <property type="evidence" value="ECO:0007669"/>
    <property type="project" value="UniProtKB-KW"/>
</dbReference>